<dbReference type="PROSITE" id="PS51257">
    <property type="entry name" value="PROKAR_LIPOPROTEIN"/>
    <property type="match status" value="1"/>
</dbReference>
<dbReference type="InterPro" id="IPR013783">
    <property type="entry name" value="Ig-like_fold"/>
</dbReference>
<feature type="chain" id="PRO_5017647005" evidence="1">
    <location>
        <begin position="21"/>
        <end position="511"/>
    </location>
</feature>
<dbReference type="Pfam" id="PF15892">
    <property type="entry name" value="BNR_4"/>
    <property type="match status" value="1"/>
</dbReference>
<keyword evidence="3" id="KW-1185">Reference proteome</keyword>
<evidence type="ECO:0000313" key="2">
    <source>
        <dbReference type="EMBL" id="REG10382.1"/>
    </source>
</evidence>
<feature type="signal peptide" evidence="1">
    <location>
        <begin position="1"/>
        <end position="20"/>
    </location>
</feature>
<dbReference type="Gene3D" id="2.60.40.10">
    <property type="entry name" value="Immunoglobulins"/>
    <property type="match status" value="1"/>
</dbReference>
<name>A0A3E0AFC2_9CHLR</name>
<organism evidence="2 3">
    <name type="scientific">Pelolinea submarina</name>
    <dbReference type="NCBI Taxonomy" id="913107"/>
    <lineage>
        <taxon>Bacteria</taxon>
        <taxon>Bacillati</taxon>
        <taxon>Chloroflexota</taxon>
        <taxon>Anaerolineae</taxon>
        <taxon>Anaerolineales</taxon>
        <taxon>Anaerolineaceae</taxon>
        <taxon>Pelolinea</taxon>
    </lineage>
</organism>
<dbReference type="RefSeq" id="WP_126440526.1">
    <property type="nucleotide sequence ID" value="NZ_AP018437.1"/>
</dbReference>
<dbReference type="CDD" id="cd15482">
    <property type="entry name" value="Sialidase_non-viral"/>
    <property type="match status" value="1"/>
</dbReference>
<proteinExistence type="predicted"/>
<protein>
    <submittedName>
        <fullName evidence="2">Putative BNR repeat neuraminidase</fullName>
    </submittedName>
</protein>
<keyword evidence="1" id="KW-0732">Signal</keyword>
<evidence type="ECO:0000256" key="1">
    <source>
        <dbReference type="SAM" id="SignalP"/>
    </source>
</evidence>
<sequence length="511" mass="57701">MKHYLAILCLVGILFFTACETNSPDTGSIPVLLSPSGEIYDSTPVYRWEELPGATQYQIEVWDEETRIFNKALDSDKACEAGVCRFSPTATMNLSAHRWRVRAYMKEEWQAYSEYAAYSYAADKLVLEQHAYNLEDCIYSWWTYPIASHYDHLRNKTYIGYTDSEGFSGVASIDNESGQIVKTRLYKNSSADDHNGVAVDVLPDGRIIAAYSGGHIKTSKMYVRISTKPENIEEFEEPIVIEAGKTTTYAQLLQKSGKLWLFFRTGRQEESSWSYSVSTDGQDWSEPVEIVSGGMQYYLKVMDTTDSNLFRLVMYSNPNAGDTNIRLGFFDTETGELKRSDGTVLGTTEINKDLFPVIIANENGKSCRLLDVALTESARTVVAYAFFSDASDAEYRVGYYTDKLVSVPVALAGDAFYTKSVYVGGMAFGEDADDVYLSREEAGRWLIEAYRGEGQEVFRRTKSIFRSELGLVAIRPIVELHGDKLIWQEGSYNPESYSDFQTDLQYFDLVN</sequence>
<dbReference type="AlphaFoldDB" id="A0A3E0AFC2"/>
<dbReference type="Proteomes" id="UP000256388">
    <property type="component" value="Unassembled WGS sequence"/>
</dbReference>
<reference evidence="2 3" key="1">
    <citation type="submission" date="2018-08" db="EMBL/GenBank/DDBJ databases">
        <title>Genomic Encyclopedia of Type Strains, Phase IV (KMG-IV): sequencing the most valuable type-strain genomes for metagenomic binning, comparative biology and taxonomic classification.</title>
        <authorList>
            <person name="Goeker M."/>
        </authorList>
    </citation>
    <scope>NUCLEOTIDE SEQUENCE [LARGE SCALE GENOMIC DNA]</scope>
    <source>
        <strain evidence="2 3">DSM 23923</strain>
    </source>
</reference>
<accession>A0A3E0AFC2</accession>
<dbReference type="Gene3D" id="2.120.10.10">
    <property type="match status" value="1"/>
</dbReference>
<dbReference type="SUPFAM" id="SSF110296">
    <property type="entry name" value="Oligoxyloglucan reducing end-specific cellobiohydrolase"/>
    <property type="match status" value="1"/>
</dbReference>
<comment type="caution">
    <text evidence="2">The sequence shown here is derived from an EMBL/GenBank/DDBJ whole genome shotgun (WGS) entry which is preliminary data.</text>
</comment>
<dbReference type="EMBL" id="QUMS01000001">
    <property type="protein sequence ID" value="REG10382.1"/>
    <property type="molecule type" value="Genomic_DNA"/>
</dbReference>
<dbReference type="OrthoDB" id="6381507at2"/>
<gene>
    <name evidence="2" type="ORF">DFR64_0240</name>
</gene>
<evidence type="ECO:0000313" key="3">
    <source>
        <dbReference type="Proteomes" id="UP000256388"/>
    </source>
</evidence>